<dbReference type="AlphaFoldDB" id="A0A1L9P1A1"/>
<feature type="transmembrane region" description="Helical" evidence="10">
    <location>
        <begin position="127"/>
        <end position="145"/>
    </location>
</feature>
<evidence type="ECO:0000256" key="9">
    <source>
        <dbReference type="ARBA" id="ARBA00031636"/>
    </source>
</evidence>
<evidence type="ECO:0000256" key="3">
    <source>
        <dbReference type="ARBA" id="ARBA00022449"/>
    </source>
</evidence>
<feature type="transmembrane region" description="Helical" evidence="10">
    <location>
        <begin position="352"/>
        <end position="379"/>
    </location>
</feature>
<feature type="transmembrane region" description="Helical" evidence="10">
    <location>
        <begin position="273"/>
        <end position="292"/>
    </location>
</feature>
<dbReference type="Proteomes" id="UP000184514">
    <property type="component" value="Unassembled WGS sequence"/>
</dbReference>
<gene>
    <name evidence="11" type="primary">norM</name>
    <name evidence="11" type="ORF">PFRI_04770</name>
</gene>
<keyword evidence="7" id="KW-0406">Ion transport</keyword>
<dbReference type="PIRSF" id="PIRSF006603">
    <property type="entry name" value="DinF"/>
    <property type="match status" value="1"/>
</dbReference>
<keyword evidence="3" id="KW-0050">Antiport</keyword>
<feature type="transmembrane region" description="Helical" evidence="10">
    <location>
        <begin position="89"/>
        <end position="107"/>
    </location>
</feature>
<dbReference type="InterPro" id="IPR048279">
    <property type="entry name" value="MdtK-like"/>
</dbReference>
<dbReference type="GO" id="GO:0006811">
    <property type="term" value="P:monoatomic ion transport"/>
    <property type="evidence" value="ECO:0007669"/>
    <property type="project" value="UniProtKB-KW"/>
</dbReference>
<dbReference type="PANTHER" id="PTHR43298">
    <property type="entry name" value="MULTIDRUG RESISTANCE PROTEIN NORM-RELATED"/>
    <property type="match status" value="1"/>
</dbReference>
<sequence length="449" mass="48353">MPKSQHAKAILSLGLPLIGGHLAQFSIGLTDTIMMGWYSVEGLAAVTLASTFFFVLFIFGSGFAQAVMPLVASQFAENDEVQMRRTTRMGLWMSFVFAIAVMPMFYFSEFLLLALGQTPELSSEAQGYLRIAGWGVIPALGVMVLKSYLAALERTQVVLWVTLVAMVVNGFANYALIFGNWGAPELGLRGSAIASLGVQILSLLVIAGYVLWALPQQRIFARLWKPDWDAFFLVGRLGVPIGFTILAEVGLFATSTLMMGWLGTNQLAAHGVALQLASLTFMIHLGLSNAATVRSGNALGRKDPDHLMRGAKVVIAMSLLIAALTIVVFVLIPDPLISVFLDKDEPNRAEIMAIGAVLLLMAGIFQMVDAAQVMALGLLRGLRDTKVPMSFAVFSYWVIGVPCSYVLGFVFEYEGVGVWGGLVVGLAVAAVLMTERFFRLGPSLAVKGA</sequence>
<dbReference type="PANTHER" id="PTHR43298:SF2">
    <property type="entry name" value="FMN_FAD EXPORTER YEEO-RELATED"/>
    <property type="match status" value="1"/>
</dbReference>
<evidence type="ECO:0000256" key="10">
    <source>
        <dbReference type="SAM" id="Phobius"/>
    </source>
</evidence>
<proteinExistence type="predicted"/>
<comment type="caution">
    <text evidence="11">The sequence shown here is derived from an EMBL/GenBank/DDBJ whole genome shotgun (WGS) entry which is preliminary data.</text>
</comment>
<evidence type="ECO:0000313" key="11">
    <source>
        <dbReference type="EMBL" id="OJI95278.1"/>
    </source>
</evidence>
<dbReference type="GO" id="GO:0015297">
    <property type="term" value="F:antiporter activity"/>
    <property type="evidence" value="ECO:0007669"/>
    <property type="project" value="UniProtKB-KW"/>
</dbReference>
<keyword evidence="2" id="KW-0813">Transport</keyword>
<dbReference type="InterPro" id="IPR050222">
    <property type="entry name" value="MATE_MdtK"/>
</dbReference>
<evidence type="ECO:0000256" key="1">
    <source>
        <dbReference type="ARBA" id="ARBA00004429"/>
    </source>
</evidence>
<comment type="subcellular location">
    <subcellularLocation>
        <location evidence="1">Cell inner membrane</location>
        <topology evidence="1">Multi-pass membrane protein</topology>
    </subcellularLocation>
</comment>
<evidence type="ECO:0000313" key="12">
    <source>
        <dbReference type="Proteomes" id="UP000184514"/>
    </source>
</evidence>
<evidence type="ECO:0000256" key="2">
    <source>
        <dbReference type="ARBA" id="ARBA00022448"/>
    </source>
</evidence>
<dbReference type="Pfam" id="PF01554">
    <property type="entry name" value="MatE"/>
    <property type="match status" value="2"/>
</dbReference>
<feature type="transmembrane region" description="Helical" evidence="10">
    <location>
        <begin position="313"/>
        <end position="332"/>
    </location>
</feature>
<keyword evidence="12" id="KW-1185">Reference proteome</keyword>
<feature type="transmembrane region" description="Helical" evidence="10">
    <location>
        <begin position="233"/>
        <end position="253"/>
    </location>
</feature>
<evidence type="ECO:0000256" key="6">
    <source>
        <dbReference type="ARBA" id="ARBA00022989"/>
    </source>
</evidence>
<protein>
    <recommendedName>
        <fullName evidence="9">Multidrug-efflux transporter</fullName>
    </recommendedName>
</protein>
<dbReference type="NCBIfam" id="TIGR00797">
    <property type="entry name" value="matE"/>
    <property type="match status" value="1"/>
</dbReference>
<dbReference type="GO" id="GO:0042910">
    <property type="term" value="F:xenobiotic transmembrane transporter activity"/>
    <property type="evidence" value="ECO:0007669"/>
    <property type="project" value="InterPro"/>
</dbReference>
<dbReference type="STRING" id="696762.PFRI_04770"/>
<keyword evidence="5 10" id="KW-0812">Transmembrane</keyword>
<feature type="transmembrane region" description="Helical" evidence="10">
    <location>
        <begin position="416"/>
        <end position="434"/>
    </location>
</feature>
<feature type="transmembrane region" description="Helical" evidence="10">
    <location>
        <begin position="157"/>
        <end position="178"/>
    </location>
</feature>
<feature type="transmembrane region" description="Helical" evidence="10">
    <location>
        <begin position="391"/>
        <end position="410"/>
    </location>
</feature>
<feature type="transmembrane region" description="Helical" evidence="10">
    <location>
        <begin position="190"/>
        <end position="212"/>
    </location>
</feature>
<evidence type="ECO:0000256" key="5">
    <source>
        <dbReference type="ARBA" id="ARBA00022692"/>
    </source>
</evidence>
<keyword evidence="8 10" id="KW-0472">Membrane</keyword>
<feature type="transmembrane region" description="Helical" evidence="10">
    <location>
        <begin position="44"/>
        <end position="68"/>
    </location>
</feature>
<name>A0A1L9P1A1_9RHOB</name>
<keyword evidence="4" id="KW-1003">Cell membrane</keyword>
<accession>A0A1L9P1A1</accession>
<evidence type="ECO:0000256" key="4">
    <source>
        <dbReference type="ARBA" id="ARBA00022475"/>
    </source>
</evidence>
<keyword evidence="6 10" id="KW-1133">Transmembrane helix</keyword>
<evidence type="ECO:0000256" key="8">
    <source>
        <dbReference type="ARBA" id="ARBA00023136"/>
    </source>
</evidence>
<evidence type="ECO:0000256" key="7">
    <source>
        <dbReference type="ARBA" id="ARBA00023065"/>
    </source>
</evidence>
<organism evidence="11 12">
    <name type="scientific">Planktotalea frisia</name>
    <dbReference type="NCBI Taxonomy" id="696762"/>
    <lineage>
        <taxon>Bacteria</taxon>
        <taxon>Pseudomonadati</taxon>
        <taxon>Pseudomonadota</taxon>
        <taxon>Alphaproteobacteria</taxon>
        <taxon>Rhodobacterales</taxon>
        <taxon>Paracoccaceae</taxon>
        <taxon>Planktotalea</taxon>
    </lineage>
</organism>
<dbReference type="CDD" id="cd13131">
    <property type="entry name" value="MATE_NorM_like"/>
    <property type="match status" value="1"/>
</dbReference>
<dbReference type="EMBL" id="MLCB01000037">
    <property type="protein sequence ID" value="OJI95278.1"/>
    <property type="molecule type" value="Genomic_DNA"/>
</dbReference>
<dbReference type="InterPro" id="IPR002528">
    <property type="entry name" value="MATE_fam"/>
</dbReference>
<dbReference type="GO" id="GO:0005886">
    <property type="term" value="C:plasma membrane"/>
    <property type="evidence" value="ECO:0007669"/>
    <property type="project" value="UniProtKB-SubCell"/>
</dbReference>
<reference evidence="11 12" key="1">
    <citation type="submission" date="2016-10" db="EMBL/GenBank/DDBJ databases">
        <title>Genome sequence of Planktotalea frisia SH6-1.</title>
        <authorList>
            <person name="Poehlein A."/>
            <person name="Bakenhus I."/>
            <person name="Voget S."/>
            <person name="Brinkhoff T."/>
            <person name="Simon M."/>
        </authorList>
    </citation>
    <scope>NUCLEOTIDE SEQUENCE [LARGE SCALE GENOMIC DNA]</scope>
    <source>
        <strain evidence="11 12">SH6-1</strain>
    </source>
</reference>